<dbReference type="RefSeq" id="WP_160592368.1">
    <property type="nucleotide sequence ID" value="NZ_CP047895.1"/>
</dbReference>
<dbReference type="SUPFAM" id="SSF141371">
    <property type="entry name" value="PilZ domain-like"/>
    <property type="match status" value="1"/>
</dbReference>
<reference evidence="2 3" key="1">
    <citation type="submission" date="2020-01" db="EMBL/GenBank/DDBJ databases">
        <title>Sphingomonas sp. C33 whole genome sequece.</title>
        <authorList>
            <person name="Park C."/>
        </authorList>
    </citation>
    <scope>NUCLEOTIDE SEQUENCE [LARGE SCALE GENOMIC DNA]</scope>
    <source>
        <strain evidence="2 3">C33</strain>
    </source>
</reference>
<evidence type="ECO:0000259" key="1">
    <source>
        <dbReference type="Pfam" id="PF07238"/>
    </source>
</evidence>
<dbReference type="KEGG" id="schy:GVO57_05800"/>
<organism evidence="2 3">
    <name type="scientific">Sphingomonas changnyeongensis</name>
    <dbReference type="NCBI Taxonomy" id="2698679"/>
    <lineage>
        <taxon>Bacteria</taxon>
        <taxon>Pseudomonadati</taxon>
        <taxon>Pseudomonadota</taxon>
        <taxon>Alphaproteobacteria</taxon>
        <taxon>Sphingomonadales</taxon>
        <taxon>Sphingomonadaceae</taxon>
        <taxon>Sphingomonas</taxon>
    </lineage>
</organism>
<dbReference type="Gene3D" id="2.40.10.220">
    <property type="entry name" value="predicted glycosyltransferase like domains"/>
    <property type="match status" value="1"/>
</dbReference>
<name>A0A7Z2NVC2_9SPHN</name>
<gene>
    <name evidence="2" type="ORF">GVO57_05800</name>
</gene>
<proteinExistence type="predicted"/>
<sequence>MANPKPFQLDERRSFRFGIEIEARLIGPDGIAMPFLVQNLSRHGASGEWAGGDLVRGTGVALLFPDLGRFPAHIVWAEKDRLGVEFTAPLPQPALDRLLEEDPDAISSHRLSPKA</sequence>
<dbReference type="EMBL" id="CP047895">
    <property type="protein sequence ID" value="QHL90440.1"/>
    <property type="molecule type" value="Genomic_DNA"/>
</dbReference>
<accession>A0A7Z2NVC2</accession>
<dbReference type="Proteomes" id="UP000464468">
    <property type="component" value="Chromosome"/>
</dbReference>
<dbReference type="GO" id="GO:0035438">
    <property type="term" value="F:cyclic-di-GMP binding"/>
    <property type="evidence" value="ECO:0007669"/>
    <property type="project" value="InterPro"/>
</dbReference>
<evidence type="ECO:0000313" key="3">
    <source>
        <dbReference type="Proteomes" id="UP000464468"/>
    </source>
</evidence>
<feature type="domain" description="PilZ" evidence="1">
    <location>
        <begin position="11"/>
        <end position="98"/>
    </location>
</feature>
<dbReference type="InterPro" id="IPR009875">
    <property type="entry name" value="PilZ_domain"/>
</dbReference>
<keyword evidence="3" id="KW-1185">Reference proteome</keyword>
<evidence type="ECO:0000313" key="2">
    <source>
        <dbReference type="EMBL" id="QHL90440.1"/>
    </source>
</evidence>
<dbReference type="Pfam" id="PF07238">
    <property type="entry name" value="PilZ"/>
    <property type="match status" value="1"/>
</dbReference>
<dbReference type="AlphaFoldDB" id="A0A7Z2NVC2"/>
<protein>
    <recommendedName>
        <fullName evidence="1">PilZ domain-containing protein</fullName>
    </recommendedName>
</protein>